<feature type="compositionally biased region" description="Acidic residues" evidence="4">
    <location>
        <begin position="77"/>
        <end position="96"/>
    </location>
</feature>
<evidence type="ECO:0000313" key="6">
    <source>
        <dbReference type="EMBL" id="KAG9255523.1"/>
    </source>
</evidence>
<dbReference type="EMBL" id="MU251250">
    <property type="protein sequence ID" value="KAG9255523.1"/>
    <property type="molecule type" value="Genomic_DNA"/>
</dbReference>
<dbReference type="GO" id="GO:0008270">
    <property type="term" value="F:zinc ion binding"/>
    <property type="evidence" value="ECO:0007669"/>
    <property type="project" value="InterPro"/>
</dbReference>
<dbReference type="GeneID" id="70291464"/>
<dbReference type="AlphaFoldDB" id="A0A9P8CQD7"/>
<dbReference type="Gene3D" id="4.10.240.10">
    <property type="entry name" value="Zn(2)-C6 fungal-type DNA-binding domain"/>
    <property type="match status" value="1"/>
</dbReference>
<keyword evidence="2" id="KW-0479">Metal-binding</keyword>
<dbReference type="Pfam" id="PF00172">
    <property type="entry name" value="Zn_clus"/>
    <property type="match status" value="1"/>
</dbReference>
<dbReference type="Proteomes" id="UP000887229">
    <property type="component" value="Unassembled WGS sequence"/>
</dbReference>
<feature type="compositionally biased region" description="Low complexity" evidence="4">
    <location>
        <begin position="567"/>
        <end position="591"/>
    </location>
</feature>
<comment type="subcellular location">
    <subcellularLocation>
        <location evidence="1">Nucleus</location>
    </subcellularLocation>
</comment>
<dbReference type="InterPro" id="IPR001138">
    <property type="entry name" value="Zn2Cys6_DnaBD"/>
</dbReference>
<dbReference type="CDD" id="cd00067">
    <property type="entry name" value="GAL4"/>
    <property type="match status" value="1"/>
</dbReference>
<dbReference type="GO" id="GO:0005634">
    <property type="term" value="C:nucleus"/>
    <property type="evidence" value="ECO:0007669"/>
    <property type="project" value="UniProtKB-SubCell"/>
</dbReference>
<dbReference type="PROSITE" id="PS50048">
    <property type="entry name" value="ZN2_CY6_FUNGAL_2"/>
    <property type="match status" value="1"/>
</dbReference>
<dbReference type="OrthoDB" id="5344325at2759"/>
<evidence type="ECO:0000256" key="4">
    <source>
        <dbReference type="SAM" id="MobiDB-lite"/>
    </source>
</evidence>
<dbReference type="Pfam" id="PF04082">
    <property type="entry name" value="Fungal_trans"/>
    <property type="match status" value="1"/>
</dbReference>
<dbReference type="PANTHER" id="PTHR31001">
    <property type="entry name" value="UNCHARACTERIZED TRANSCRIPTIONAL REGULATORY PROTEIN"/>
    <property type="match status" value="1"/>
</dbReference>
<name>A0A9P8CQD7_9HYPO</name>
<reference evidence="6" key="1">
    <citation type="journal article" date="2021" name="IMA Fungus">
        <title>Genomic characterization of three marine fungi, including Emericellopsis atlantica sp. nov. with signatures of a generalist lifestyle and marine biomass degradation.</title>
        <authorList>
            <person name="Hagestad O.C."/>
            <person name="Hou L."/>
            <person name="Andersen J.H."/>
            <person name="Hansen E.H."/>
            <person name="Altermark B."/>
            <person name="Li C."/>
            <person name="Kuhnert E."/>
            <person name="Cox R.J."/>
            <person name="Crous P.W."/>
            <person name="Spatafora J.W."/>
            <person name="Lail K."/>
            <person name="Amirebrahimi M."/>
            <person name="Lipzen A."/>
            <person name="Pangilinan J."/>
            <person name="Andreopoulos W."/>
            <person name="Hayes R.D."/>
            <person name="Ng V."/>
            <person name="Grigoriev I.V."/>
            <person name="Jackson S.A."/>
            <person name="Sutton T.D.S."/>
            <person name="Dobson A.D.W."/>
            <person name="Rama T."/>
        </authorList>
    </citation>
    <scope>NUCLEOTIDE SEQUENCE</scope>
    <source>
        <strain evidence="6">TS7</strain>
    </source>
</reference>
<accession>A0A9P8CQD7</accession>
<dbReference type="SMART" id="SM00906">
    <property type="entry name" value="Fungal_trans"/>
    <property type="match status" value="1"/>
</dbReference>
<feature type="region of interest" description="Disordered" evidence="4">
    <location>
        <begin position="551"/>
        <end position="636"/>
    </location>
</feature>
<keyword evidence="7" id="KW-1185">Reference proteome</keyword>
<feature type="region of interest" description="Disordered" evidence="4">
    <location>
        <begin position="55"/>
        <end position="96"/>
    </location>
</feature>
<evidence type="ECO:0000259" key="5">
    <source>
        <dbReference type="PROSITE" id="PS50048"/>
    </source>
</evidence>
<keyword evidence="3" id="KW-0539">Nucleus</keyword>
<evidence type="ECO:0000256" key="1">
    <source>
        <dbReference type="ARBA" id="ARBA00004123"/>
    </source>
</evidence>
<dbReference type="RefSeq" id="XP_046119447.1">
    <property type="nucleotide sequence ID" value="XM_046260561.1"/>
</dbReference>
<dbReference type="InterPro" id="IPR050613">
    <property type="entry name" value="Sec_Metabolite_Reg"/>
</dbReference>
<feature type="compositionally biased region" description="Polar residues" evidence="4">
    <location>
        <begin position="592"/>
        <end position="614"/>
    </location>
</feature>
<dbReference type="SUPFAM" id="SSF57701">
    <property type="entry name" value="Zn2/Cys6 DNA-binding domain"/>
    <property type="match status" value="1"/>
</dbReference>
<feature type="domain" description="Zn(2)-C6 fungal-type" evidence="5">
    <location>
        <begin position="15"/>
        <end position="46"/>
    </location>
</feature>
<dbReference type="CDD" id="cd12148">
    <property type="entry name" value="fungal_TF_MHR"/>
    <property type="match status" value="1"/>
</dbReference>
<evidence type="ECO:0000256" key="3">
    <source>
        <dbReference type="ARBA" id="ARBA00023242"/>
    </source>
</evidence>
<feature type="compositionally biased region" description="Pro residues" evidence="4">
    <location>
        <begin position="624"/>
        <end position="633"/>
    </location>
</feature>
<evidence type="ECO:0000256" key="2">
    <source>
        <dbReference type="ARBA" id="ARBA00022723"/>
    </source>
</evidence>
<dbReference type="InterPro" id="IPR036864">
    <property type="entry name" value="Zn2-C6_fun-type_DNA-bd_sf"/>
</dbReference>
<protein>
    <submittedName>
        <fullName evidence="6">Fungal-specific transcription factor domain-containing protein</fullName>
    </submittedName>
</protein>
<dbReference type="GO" id="GO:0003677">
    <property type="term" value="F:DNA binding"/>
    <property type="evidence" value="ECO:0007669"/>
    <property type="project" value="InterPro"/>
</dbReference>
<dbReference type="PANTHER" id="PTHR31001:SF84">
    <property type="entry name" value="FUNGAL SPECIFIC TRANSCRIPTION FACTOR"/>
    <property type="match status" value="1"/>
</dbReference>
<sequence length="714" mass="81256">MEPPSSGSRPAYRTSCTECQRRKQKCNREWPCNHCQKRKVAEICRFHNPLASVSATAPATNRTTPAISNKRSRSLHDDDDDDDDDEQSNEYQSDEDADKLGLEALGYMSGSLLDSLTMEPKGSEKLDWVTVNTCPKLRDALENLPQRPQMDGLLQMFFNNVNYHYYIIYPPRFLEEYQQWWDRITKQQPVTLQWTCLLIMMLSCAMQHVDAEMKVNLEQRLGDSADSLSKRYYDTVKDLAVAITSGRYHVINVQRTLHSIYWHKAEAQFPEAWHGIGEAVREAQELGFHCESDEDGLPEFEREVRRRLWCILSTWDWQFASGLQRPTMIDHGDVNVPLPTLTLENVDPSPLLHMKLQAQAITTLAARFGAPKNVKTHDEILEYKTIIEDWLSGFPAVYSTENPDLSRDSVHPWVTSHRFYIHTMAYLMILNPIRLYMGKYFDENSSAEDLRIRDIGVYYSLRNLDTTRQWTEYSSHRDGRYHFIIFSLFDTATVLAAAIIKDRAKTIPRRDEILEAIQSAYLLLRRVNKLSKTAQVSYDILSRVVRRLPRPRRSKKARVQLAPAEDTSSASASTSPSTFGNSGTTGSSPPTAANTPNSGAPSIESQIMPQQQSFDMEPSMGDWGPPPGPPPPGEVKLEQIPSHMLQPDMSMFAPSMSMMPQHADLQPPMPEMIPAFGYDELITDDVMGHFSLLWDHNSLSLPFINSQVGGGQMQ</sequence>
<dbReference type="SMART" id="SM00066">
    <property type="entry name" value="GAL4"/>
    <property type="match status" value="1"/>
</dbReference>
<gene>
    <name evidence="6" type="ORF">F5Z01DRAFT_546162</name>
</gene>
<proteinExistence type="predicted"/>
<dbReference type="GO" id="GO:0006351">
    <property type="term" value="P:DNA-templated transcription"/>
    <property type="evidence" value="ECO:0007669"/>
    <property type="project" value="InterPro"/>
</dbReference>
<comment type="caution">
    <text evidence="6">The sequence shown here is derived from an EMBL/GenBank/DDBJ whole genome shotgun (WGS) entry which is preliminary data.</text>
</comment>
<organism evidence="6 7">
    <name type="scientific">Emericellopsis atlantica</name>
    <dbReference type="NCBI Taxonomy" id="2614577"/>
    <lineage>
        <taxon>Eukaryota</taxon>
        <taxon>Fungi</taxon>
        <taxon>Dikarya</taxon>
        <taxon>Ascomycota</taxon>
        <taxon>Pezizomycotina</taxon>
        <taxon>Sordariomycetes</taxon>
        <taxon>Hypocreomycetidae</taxon>
        <taxon>Hypocreales</taxon>
        <taxon>Bionectriaceae</taxon>
        <taxon>Emericellopsis</taxon>
    </lineage>
</organism>
<evidence type="ECO:0000313" key="7">
    <source>
        <dbReference type="Proteomes" id="UP000887229"/>
    </source>
</evidence>
<dbReference type="GO" id="GO:0000981">
    <property type="term" value="F:DNA-binding transcription factor activity, RNA polymerase II-specific"/>
    <property type="evidence" value="ECO:0007669"/>
    <property type="project" value="InterPro"/>
</dbReference>
<dbReference type="InterPro" id="IPR007219">
    <property type="entry name" value="XnlR_reg_dom"/>
</dbReference>
<feature type="compositionally biased region" description="Low complexity" evidence="4">
    <location>
        <begin position="55"/>
        <end position="66"/>
    </location>
</feature>